<proteinExistence type="predicted"/>
<dbReference type="GO" id="GO:0032259">
    <property type="term" value="P:methylation"/>
    <property type="evidence" value="ECO:0007669"/>
    <property type="project" value="UniProtKB-KW"/>
</dbReference>
<comment type="caution">
    <text evidence="1">The sequence shown here is derived from an EMBL/GenBank/DDBJ whole genome shotgun (WGS) entry which is preliminary data.</text>
</comment>
<dbReference type="GO" id="GO:0008168">
    <property type="term" value="F:methyltransferase activity"/>
    <property type="evidence" value="ECO:0007669"/>
    <property type="project" value="UniProtKB-KW"/>
</dbReference>
<dbReference type="RefSeq" id="WP_105865445.1">
    <property type="nucleotide sequence ID" value="NZ_PUEJ01000015.1"/>
</dbReference>
<keyword evidence="1" id="KW-0489">Methyltransferase</keyword>
<accession>A0A2S9Q4H5</accession>
<sequence>MTNPLQQIFRRVRPAKSKEDIEEFHLTDGYVFSEPSPQNAVDLIPGWNHAFPSELGIQAGPAHMHEDGRIHWALEQFGPIAGRRVLELGPLEASHSRMLDRLGPEVLDAVEANKKAFLRCLIAKEIFRLQHARFHLGDFVKWLERKDPPYDLIVACGVLYHMEEPLRLLELLAARTDAIYVWTHYFDETSMPPQDLRRVPFKSQKPPYQEICEEVAFRGMTVRLHERSYYGAWKKSAYCGGPVNRHYWMEKEDLLAVLGILGFDDLRVAHDEPQHVNGPAFSVFARRTVRQAER</sequence>
<dbReference type="OrthoDB" id="5195124at2"/>
<name>A0A2S9Q4H5_9HYPH</name>
<dbReference type="Proteomes" id="UP000237682">
    <property type="component" value="Unassembled WGS sequence"/>
</dbReference>
<dbReference type="SUPFAM" id="SSF53335">
    <property type="entry name" value="S-adenosyl-L-methionine-dependent methyltransferases"/>
    <property type="match status" value="1"/>
</dbReference>
<evidence type="ECO:0000313" key="1">
    <source>
        <dbReference type="EMBL" id="PRH84235.1"/>
    </source>
</evidence>
<dbReference type="Gene3D" id="3.40.50.150">
    <property type="entry name" value="Vaccinia Virus protein VP39"/>
    <property type="match status" value="1"/>
</dbReference>
<dbReference type="CDD" id="cd02440">
    <property type="entry name" value="AdoMet_MTases"/>
    <property type="match status" value="1"/>
</dbReference>
<protein>
    <submittedName>
        <fullName evidence="1">Class I SAM-dependent methyltransferase</fullName>
    </submittedName>
</protein>
<evidence type="ECO:0000313" key="2">
    <source>
        <dbReference type="Proteomes" id="UP000237682"/>
    </source>
</evidence>
<dbReference type="AlphaFoldDB" id="A0A2S9Q4H5"/>
<organism evidence="1 2">
    <name type="scientific">Labrys okinawensis</name>
    <dbReference type="NCBI Taxonomy" id="346911"/>
    <lineage>
        <taxon>Bacteria</taxon>
        <taxon>Pseudomonadati</taxon>
        <taxon>Pseudomonadota</taxon>
        <taxon>Alphaproteobacteria</taxon>
        <taxon>Hyphomicrobiales</taxon>
        <taxon>Xanthobacteraceae</taxon>
        <taxon>Labrys</taxon>
    </lineage>
</organism>
<reference evidence="1 2" key="1">
    <citation type="submission" date="2018-02" db="EMBL/GenBank/DDBJ databases">
        <title>Whole genome sequencing of endophytic bacterium.</title>
        <authorList>
            <person name="Eedara R."/>
            <person name="Podile A.R."/>
        </authorList>
    </citation>
    <scope>NUCLEOTIDE SEQUENCE [LARGE SCALE GENOMIC DNA]</scope>
    <source>
        <strain evidence="1 2">RP1T</strain>
    </source>
</reference>
<keyword evidence="2" id="KW-1185">Reference proteome</keyword>
<keyword evidence="1" id="KW-0808">Transferase</keyword>
<gene>
    <name evidence="1" type="ORF">C5L14_28550</name>
</gene>
<dbReference type="EMBL" id="PUEJ01000015">
    <property type="protein sequence ID" value="PRH84235.1"/>
    <property type="molecule type" value="Genomic_DNA"/>
</dbReference>
<dbReference type="InterPro" id="IPR029063">
    <property type="entry name" value="SAM-dependent_MTases_sf"/>
</dbReference>